<proteinExistence type="predicted"/>
<reference evidence="1 2" key="1">
    <citation type="journal article" date="2023" name="Insect Mol. Biol.">
        <title>Genome sequencing provides insights into the evolution of gene families encoding plant cell wall-degrading enzymes in longhorned beetles.</title>
        <authorList>
            <person name="Shin N.R."/>
            <person name="Okamura Y."/>
            <person name="Kirsch R."/>
            <person name="Pauchet Y."/>
        </authorList>
    </citation>
    <scope>NUCLEOTIDE SEQUENCE [LARGE SCALE GENOMIC DNA]</scope>
    <source>
        <strain evidence="1">EAD_L_NR</strain>
    </source>
</reference>
<dbReference type="Proteomes" id="UP001159042">
    <property type="component" value="Unassembled WGS sequence"/>
</dbReference>
<dbReference type="EMBL" id="JANEYG010000101">
    <property type="protein sequence ID" value="KAJ8913162.1"/>
    <property type="molecule type" value="Genomic_DNA"/>
</dbReference>
<organism evidence="1 2">
    <name type="scientific">Exocentrus adspersus</name>
    <dbReference type="NCBI Taxonomy" id="1586481"/>
    <lineage>
        <taxon>Eukaryota</taxon>
        <taxon>Metazoa</taxon>
        <taxon>Ecdysozoa</taxon>
        <taxon>Arthropoda</taxon>
        <taxon>Hexapoda</taxon>
        <taxon>Insecta</taxon>
        <taxon>Pterygota</taxon>
        <taxon>Neoptera</taxon>
        <taxon>Endopterygota</taxon>
        <taxon>Coleoptera</taxon>
        <taxon>Polyphaga</taxon>
        <taxon>Cucujiformia</taxon>
        <taxon>Chrysomeloidea</taxon>
        <taxon>Cerambycidae</taxon>
        <taxon>Lamiinae</taxon>
        <taxon>Acanthocinini</taxon>
        <taxon>Exocentrus</taxon>
    </lineage>
</organism>
<sequence>MIYSSLPLQTRFKFEPSLTRWYNWPLSLSPCRGYPTTICKQLYRWIERSRNWPDDTRPSLALAQALEIEAAKQASRGQTSKVSRVRTYQRDKKTDIISGNVIDSMLEFLQKKMSKSK</sequence>
<comment type="caution">
    <text evidence="1">The sequence shown here is derived from an EMBL/GenBank/DDBJ whole genome shotgun (WGS) entry which is preliminary data.</text>
</comment>
<name>A0AAV8VGR2_9CUCU</name>
<dbReference type="AlphaFoldDB" id="A0AAV8VGR2"/>
<gene>
    <name evidence="1" type="ORF">NQ315_006081</name>
</gene>
<keyword evidence="2" id="KW-1185">Reference proteome</keyword>
<evidence type="ECO:0000313" key="1">
    <source>
        <dbReference type="EMBL" id="KAJ8913162.1"/>
    </source>
</evidence>
<accession>A0AAV8VGR2</accession>
<evidence type="ECO:0000313" key="2">
    <source>
        <dbReference type="Proteomes" id="UP001159042"/>
    </source>
</evidence>
<protein>
    <recommendedName>
        <fullName evidence="3">Transposase</fullName>
    </recommendedName>
</protein>
<evidence type="ECO:0008006" key="3">
    <source>
        <dbReference type="Google" id="ProtNLM"/>
    </source>
</evidence>